<name>A0A261Y804_9FUNG</name>
<dbReference type="InterPro" id="IPR001375">
    <property type="entry name" value="Peptidase_S9_cat"/>
</dbReference>
<dbReference type="PANTHER" id="PTHR48081:SF3">
    <property type="entry name" value="ALPHA_BETA HYDROLASE FOLD-3 DOMAIN-CONTAINING PROTEIN"/>
    <property type="match status" value="1"/>
</dbReference>
<evidence type="ECO:0000256" key="1">
    <source>
        <dbReference type="ARBA" id="ARBA00022801"/>
    </source>
</evidence>
<evidence type="ECO:0000259" key="2">
    <source>
        <dbReference type="Pfam" id="PF00326"/>
    </source>
</evidence>
<dbReference type="Proteomes" id="UP000242875">
    <property type="component" value="Unassembled WGS sequence"/>
</dbReference>
<accession>A0A261Y804</accession>
<reference evidence="4 5" key="1">
    <citation type="journal article" date="2017" name="Mycologia">
        <title>Bifiguratus adelaidae, gen. et sp. nov., a new member of Mucoromycotina in endophytic and soil-dwelling habitats.</title>
        <authorList>
            <person name="Torres-Cruz T.J."/>
            <person name="Billingsley Tobias T.L."/>
            <person name="Almatruk M."/>
            <person name="Hesse C."/>
            <person name="Kuske C.R."/>
            <person name="Desiro A."/>
            <person name="Benucci G.M."/>
            <person name="Bonito G."/>
            <person name="Stajich J.E."/>
            <person name="Dunlap C."/>
            <person name="Arnold A.E."/>
            <person name="Porras-Alfaro A."/>
        </authorList>
    </citation>
    <scope>NUCLEOTIDE SEQUENCE [LARGE SCALE GENOMIC DNA]</scope>
    <source>
        <strain evidence="4 5">AZ0501</strain>
    </source>
</reference>
<dbReference type="Gene3D" id="3.40.50.1820">
    <property type="entry name" value="alpha/beta hydrolase"/>
    <property type="match status" value="1"/>
</dbReference>
<keyword evidence="5" id="KW-1185">Reference proteome</keyword>
<dbReference type="InterPro" id="IPR049492">
    <property type="entry name" value="BD-FAE-like_dom"/>
</dbReference>
<dbReference type="InterPro" id="IPR050300">
    <property type="entry name" value="GDXG_lipolytic_enzyme"/>
</dbReference>
<feature type="domain" description="BD-FAE-like" evidence="3">
    <location>
        <begin position="30"/>
        <end position="134"/>
    </location>
</feature>
<evidence type="ECO:0000313" key="5">
    <source>
        <dbReference type="Proteomes" id="UP000242875"/>
    </source>
</evidence>
<sequence>MARQVPTYTTYDFVYKKVSNLDLTITFFLPDSPSSCQRPLCLFFHAGGLFTGTRFSWIPEWLKNDCLTRGYGLATAAYRLLPQVSGHEVIDDIVDAHAFVYTKANELLPSKPIDTDRIFAAGNSAGGYCAAINTPHPDVIIEGRTRDPDYRTRYVDVFESELVVAEVEVNEDPEWLPSNKEEELQHQRKSVLNEIIRNGNFGSILTHEPGLSARLAKGEPVPKKHQRVCPFFGIDRDYPPTVIIHGTDDSLVPVSDSEAFAKVLKESEVQYVLLTAPGDHGFDLKSSEELYEKVLKKAMEFVDKVM</sequence>
<evidence type="ECO:0000313" key="4">
    <source>
        <dbReference type="EMBL" id="OZJ06755.1"/>
    </source>
</evidence>
<dbReference type="AlphaFoldDB" id="A0A261Y804"/>
<comment type="caution">
    <text evidence="4">The sequence shown here is derived from an EMBL/GenBank/DDBJ whole genome shotgun (WGS) entry which is preliminary data.</text>
</comment>
<dbReference type="Pfam" id="PF20434">
    <property type="entry name" value="BD-FAE"/>
    <property type="match status" value="1"/>
</dbReference>
<evidence type="ECO:0000259" key="3">
    <source>
        <dbReference type="Pfam" id="PF20434"/>
    </source>
</evidence>
<proteinExistence type="predicted"/>
<dbReference type="SUPFAM" id="SSF53474">
    <property type="entry name" value="alpha/beta-Hydrolases"/>
    <property type="match status" value="1"/>
</dbReference>
<evidence type="ECO:0008006" key="6">
    <source>
        <dbReference type="Google" id="ProtNLM"/>
    </source>
</evidence>
<dbReference type="EMBL" id="MVBO01000002">
    <property type="protein sequence ID" value="OZJ06755.1"/>
    <property type="molecule type" value="Genomic_DNA"/>
</dbReference>
<dbReference type="InterPro" id="IPR029058">
    <property type="entry name" value="AB_hydrolase_fold"/>
</dbReference>
<dbReference type="OrthoDB" id="2963168at2759"/>
<dbReference type="PANTHER" id="PTHR48081">
    <property type="entry name" value="AB HYDROLASE SUPERFAMILY PROTEIN C4A8.06C"/>
    <property type="match status" value="1"/>
</dbReference>
<keyword evidence="1" id="KW-0378">Hydrolase</keyword>
<gene>
    <name evidence="4" type="ORF">BZG36_00263</name>
</gene>
<protein>
    <recommendedName>
        <fullName evidence="6">Alpha/beta hydrolase fold-3 domain-containing protein</fullName>
    </recommendedName>
</protein>
<dbReference type="GO" id="GO:0016787">
    <property type="term" value="F:hydrolase activity"/>
    <property type="evidence" value="ECO:0007669"/>
    <property type="project" value="UniProtKB-KW"/>
</dbReference>
<organism evidence="4 5">
    <name type="scientific">Bifiguratus adelaidae</name>
    <dbReference type="NCBI Taxonomy" id="1938954"/>
    <lineage>
        <taxon>Eukaryota</taxon>
        <taxon>Fungi</taxon>
        <taxon>Fungi incertae sedis</taxon>
        <taxon>Mucoromycota</taxon>
        <taxon>Mucoromycotina</taxon>
        <taxon>Endogonomycetes</taxon>
        <taxon>Endogonales</taxon>
        <taxon>Endogonales incertae sedis</taxon>
        <taxon>Bifiguratus</taxon>
    </lineage>
</organism>
<dbReference type="Pfam" id="PF00326">
    <property type="entry name" value="Peptidase_S9"/>
    <property type="match status" value="1"/>
</dbReference>
<feature type="domain" description="Peptidase S9 prolyl oligopeptidase catalytic" evidence="2">
    <location>
        <begin position="222"/>
        <end position="305"/>
    </location>
</feature>